<reference evidence="4 5" key="1">
    <citation type="submission" date="2024-02" db="EMBL/GenBank/DDBJ databases">
        <title>Chromosome-scale genome assembly of the rough periwinkle Littorina saxatilis.</title>
        <authorList>
            <person name="De Jode A."/>
            <person name="Faria R."/>
            <person name="Formenti G."/>
            <person name="Sims Y."/>
            <person name="Smith T.P."/>
            <person name="Tracey A."/>
            <person name="Wood J.M.D."/>
            <person name="Zagrodzka Z.B."/>
            <person name="Johannesson K."/>
            <person name="Butlin R.K."/>
            <person name="Leder E.H."/>
        </authorList>
    </citation>
    <scope>NUCLEOTIDE SEQUENCE [LARGE SCALE GENOMIC DNA]</scope>
    <source>
        <strain evidence="4">Snail1</strain>
        <tissue evidence="4">Muscle</tissue>
    </source>
</reference>
<feature type="chain" id="PRO_5043037817" evidence="3">
    <location>
        <begin position="16"/>
        <end position="195"/>
    </location>
</feature>
<keyword evidence="2" id="KW-0472">Membrane</keyword>
<sequence>MFLPVLLFLCGEQDGEEGDGCQRAGGGASGGGGASESFEDKMHDIMDMVMHSKMMDNLKALPSEVMEELKALPGELRESLILHVERRSLVVAGVVVAVVAALLLLGCVWINWCHADHGHYRYVPVSQLEEFMKYQKVGLHASHKHPHAPQHPHTPQPLHQHRPRHRNKHKEGEGAAHGASVTHRKSHAHIANGGP</sequence>
<dbReference type="Proteomes" id="UP001374579">
    <property type="component" value="Unassembled WGS sequence"/>
</dbReference>
<gene>
    <name evidence="4" type="ORF">V1264_020953</name>
</gene>
<evidence type="ECO:0000256" key="2">
    <source>
        <dbReference type="SAM" id="Phobius"/>
    </source>
</evidence>
<proteinExistence type="predicted"/>
<feature type="region of interest" description="Disordered" evidence="1">
    <location>
        <begin position="141"/>
        <end position="195"/>
    </location>
</feature>
<keyword evidence="2" id="KW-1133">Transmembrane helix</keyword>
<organism evidence="4 5">
    <name type="scientific">Littorina saxatilis</name>
    <dbReference type="NCBI Taxonomy" id="31220"/>
    <lineage>
        <taxon>Eukaryota</taxon>
        <taxon>Metazoa</taxon>
        <taxon>Spiralia</taxon>
        <taxon>Lophotrochozoa</taxon>
        <taxon>Mollusca</taxon>
        <taxon>Gastropoda</taxon>
        <taxon>Caenogastropoda</taxon>
        <taxon>Littorinimorpha</taxon>
        <taxon>Littorinoidea</taxon>
        <taxon>Littorinidae</taxon>
        <taxon>Littorina</taxon>
    </lineage>
</organism>
<keyword evidence="5" id="KW-1185">Reference proteome</keyword>
<feature type="transmembrane region" description="Helical" evidence="2">
    <location>
        <begin position="89"/>
        <end position="112"/>
    </location>
</feature>
<name>A0AAN9BDP3_9CAEN</name>
<keyword evidence="3" id="KW-0732">Signal</keyword>
<feature type="compositionally biased region" description="Basic residues" evidence="1">
    <location>
        <begin position="141"/>
        <end position="150"/>
    </location>
</feature>
<dbReference type="AlphaFoldDB" id="A0AAN9BDP3"/>
<accession>A0AAN9BDP3</accession>
<evidence type="ECO:0000313" key="4">
    <source>
        <dbReference type="EMBL" id="KAK7102774.1"/>
    </source>
</evidence>
<comment type="caution">
    <text evidence="4">The sequence shown here is derived from an EMBL/GenBank/DDBJ whole genome shotgun (WGS) entry which is preliminary data.</text>
</comment>
<keyword evidence="2" id="KW-0812">Transmembrane</keyword>
<feature type="signal peptide" evidence="3">
    <location>
        <begin position="1"/>
        <end position="15"/>
    </location>
</feature>
<evidence type="ECO:0000256" key="1">
    <source>
        <dbReference type="SAM" id="MobiDB-lite"/>
    </source>
</evidence>
<feature type="compositionally biased region" description="Basic residues" evidence="1">
    <location>
        <begin position="159"/>
        <end position="169"/>
    </location>
</feature>
<evidence type="ECO:0000313" key="5">
    <source>
        <dbReference type="Proteomes" id="UP001374579"/>
    </source>
</evidence>
<evidence type="ECO:0000256" key="3">
    <source>
        <dbReference type="SAM" id="SignalP"/>
    </source>
</evidence>
<protein>
    <submittedName>
        <fullName evidence="4">Uncharacterized protein</fullName>
    </submittedName>
</protein>
<dbReference type="EMBL" id="JBAMIC010000010">
    <property type="protein sequence ID" value="KAK7102774.1"/>
    <property type="molecule type" value="Genomic_DNA"/>
</dbReference>